<evidence type="ECO:0000313" key="2">
    <source>
        <dbReference type="Proteomes" id="UP000035996"/>
    </source>
</evidence>
<evidence type="ECO:0000313" key="1">
    <source>
        <dbReference type="EMBL" id="KMM36692.1"/>
    </source>
</evidence>
<name>A0A0J6FQV3_9BACL</name>
<dbReference type="Pfam" id="PF05014">
    <property type="entry name" value="Nuc_deoxyrib_tr"/>
    <property type="match status" value="1"/>
</dbReference>
<gene>
    <name evidence="1" type="ORF">AB986_12145</name>
</gene>
<reference evidence="1" key="1">
    <citation type="submission" date="2015-06" db="EMBL/GenBank/DDBJ databases">
        <authorList>
            <person name="Liu B."/>
            <person name="Wang J."/>
            <person name="Zhu Y."/>
            <person name="Liu G."/>
            <person name="Chen Q."/>
            <person name="Zheng C."/>
            <person name="Che J."/>
            <person name="Ge C."/>
            <person name="Shi H."/>
            <person name="Pan Z."/>
            <person name="Liu X."/>
        </authorList>
    </citation>
    <scope>NUCLEOTIDE SEQUENCE [LARGE SCALE GENOMIC DNA]</scope>
    <source>
        <strain evidence="1">DSM 16346</strain>
    </source>
</reference>
<keyword evidence="2" id="KW-1185">Reference proteome</keyword>
<dbReference type="AlphaFoldDB" id="A0A0J6FQV3"/>
<dbReference type="EMBL" id="LELK01000004">
    <property type="protein sequence ID" value="KMM36692.1"/>
    <property type="molecule type" value="Genomic_DNA"/>
</dbReference>
<dbReference type="InterPro" id="IPR007710">
    <property type="entry name" value="Nucleoside_deoxyribTrfase"/>
</dbReference>
<organism evidence="1 2">
    <name type="scientific">Guptibacillus hwajinpoensis</name>
    <dbReference type="NCBI Taxonomy" id="208199"/>
    <lineage>
        <taxon>Bacteria</taxon>
        <taxon>Bacillati</taxon>
        <taxon>Bacillota</taxon>
        <taxon>Bacilli</taxon>
        <taxon>Bacillales</taxon>
        <taxon>Guptibacillaceae</taxon>
        <taxon>Guptibacillus</taxon>
    </lineage>
</organism>
<dbReference type="Proteomes" id="UP000035996">
    <property type="component" value="Unassembled WGS sequence"/>
</dbReference>
<dbReference type="STRING" id="157733.AB986_12145"/>
<dbReference type="Gene3D" id="3.40.50.450">
    <property type="match status" value="1"/>
</dbReference>
<accession>A0A0J6FQV3</accession>
<protein>
    <submittedName>
        <fullName evidence="1">Group-specific protein</fullName>
    </submittedName>
</protein>
<dbReference type="RefSeq" id="WP_048311404.1">
    <property type="nucleotide sequence ID" value="NZ_CP119526.1"/>
</dbReference>
<dbReference type="SUPFAM" id="SSF52309">
    <property type="entry name" value="N-(deoxy)ribosyltransferase-like"/>
    <property type="match status" value="1"/>
</dbReference>
<proteinExistence type="predicted"/>
<sequence>MKFYVASGFQNKAKVQQFSEQLKKEGYTQTYDWTKNVRASTEEELEDIGENELKAVRNADFLVVLLPGGKGTHIEMGIALGLSIPVYLYSEGDFPAASESTTFYYTTNVTRCTGSLSDLLDTILIKEKDSACLEK</sequence>
<comment type="caution">
    <text evidence="1">The sequence shown here is derived from an EMBL/GenBank/DDBJ whole genome shotgun (WGS) entry which is preliminary data.</text>
</comment>